<keyword evidence="4" id="KW-0812">Transmembrane</keyword>
<feature type="region of interest" description="Disordered" evidence="3">
    <location>
        <begin position="1"/>
        <end position="26"/>
    </location>
</feature>
<keyword evidence="6" id="KW-1185">Reference proteome</keyword>
<dbReference type="Proteomes" id="UP000008206">
    <property type="component" value="Chromosome"/>
</dbReference>
<protein>
    <recommendedName>
        <fullName evidence="2">Biotin transporter</fullName>
    </recommendedName>
</protein>
<gene>
    <name evidence="5" type="ordered locus">Cyan7822_0355</name>
</gene>
<evidence type="ECO:0000256" key="1">
    <source>
        <dbReference type="ARBA" id="ARBA00010692"/>
    </source>
</evidence>
<comment type="similarity">
    <text evidence="1 2">Belongs to the BioY family.</text>
</comment>
<dbReference type="PANTHER" id="PTHR34295">
    <property type="entry name" value="BIOTIN TRANSPORTER BIOY"/>
    <property type="match status" value="1"/>
</dbReference>
<keyword evidence="2 4" id="KW-0472">Membrane</keyword>
<proteinExistence type="inferred from homology"/>
<accession>E0U665</accession>
<evidence type="ECO:0000256" key="4">
    <source>
        <dbReference type="SAM" id="Phobius"/>
    </source>
</evidence>
<sequence>MKPLFPVNTHRKRKTRPSLANYKKPQSTVNPANEFLWGLIGLLLTIFTTFLPASITNLPWNWSHDGVLPESLGVTYQIGAVLLTGCMGGKNAGALAQIAYVILGLTWLPVFAHGGDWEYLKEPSFGYILGFIPGAWVCGLMAFRTRAKMETLAFSAICGLLVIHLCGLVYLIALSFLSPSQTLSPTSLPSFIVNYSLLPIPGQLVIICVIVAIAYFLRLILFY</sequence>
<reference evidence="6" key="1">
    <citation type="journal article" date="2011" name="MBio">
        <title>Novel metabolic attributes of the genus Cyanothece, comprising a group of unicellular nitrogen-fixing Cyanobacteria.</title>
        <authorList>
            <person name="Bandyopadhyay A."/>
            <person name="Elvitigala T."/>
            <person name="Welsh E."/>
            <person name="Stockel J."/>
            <person name="Liberton M."/>
            <person name="Min H."/>
            <person name="Sherman L.A."/>
            <person name="Pakrasi H.B."/>
        </authorList>
    </citation>
    <scope>NUCLEOTIDE SEQUENCE [LARGE SCALE GENOMIC DNA]</scope>
    <source>
        <strain evidence="6">PCC 7822</strain>
    </source>
</reference>
<dbReference type="GO" id="GO:0005886">
    <property type="term" value="C:plasma membrane"/>
    <property type="evidence" value="ECO:0007669"/>
    <property type="project" value="UniProtKB-SubCell"/>
</dbReference>
<name>E0U665_GLOV7</name>
<comment type="subcellular location">
    <subcellularLocation>
        <location evidence="2">Cell membrane</location>
        <topology evidence="2">Multi-pass membrane protein</topology>
    </subcellularLocation>
</comment>
<dbReference type="InterPro" id="IPR003784">
    <property type="entry name" value="BioY"/>
</dbReference>
<dbReference type="KEGG" id="cyj:Cyan7822_0355"/>
<feature type="transmembrane region" description="Helical" evidence="4">
    <location>
        <begin position="94"/>
        <end position="112"/>
    </location>
</feature>
<keyword evidence="2" id="KW-1003">Cell membrane</keyword>
<dbReference type="GO" id="GO:0015225">
    <property type="term" value="F:biotin transmembrane transporter activity"/>
    <property type="evidence" value="ECO:0007669"/>
    <property type="project" value="UniProtKB-UniRule"/>
</dbReference>
<dbReference type="AlphaFoldDB" id="E0U665"/>
<feature type="transmembrane region" description="Helical" evidence="4">
    <location>
        <begin position="35"/>
        <end position="55"/>
    </location>
</feature>
<dbReference type="Pfam" id="PF02632">
    <property type="entry name" value="BioY"/>
    <property type="match status" value="1"/>
</dbReference>
<dbReference type="STRING" id="497965.Cyan7822_0355"/>
<evidence type="ECO:0000313" key="6">
    <source>
        <dbReference type="Proteomes" id="UP000008206"/>
    </source>
</evidence>
<keyword evidence="2" id="KW-0813">Transport</keyword>
<evidence type="ECO:0000256" key="3">
    <source>
        <dbReference type="SAM" id="MobiDB-lite"/>
    </source>
</evidence>
<feature type="transmembrane region" description="Helical" evidence="4">
    <location>
        <begin position="124"/>
        <end position="143"/>
    </location>
</feature>
<dbReference type="HOGENOM" id="CLU_077931_4_0_3"/>
<feature type="transmembrane region" description="Helical" evidence="4">
    <location>
        <begin position="197"/>
        <end position="217"/>
    </location>
</feature>
<evidence type="ECO:0000256" key="2">
    <source>
        <dbReference type="PIRNR" id="PIRNR016661"/>
    </source>
</evidence>
<dbReference type="PANTHER" id="PTHR34295:SF1">
    <property type="entry name" value="BIOTIN TRANSPORTER BIOY"/>
    <property type="match status" value="1"/>
</dbReference>
<keyword evidence="4" id="KW-1133">Transmembrane helix</keyword>
<feature type="transmembrane region" description="Helical" evidence="4">
    <location>
        <begin position="67"/>
        <end position="87"/>
    </location>
</feature>
<dbReference type="Gene3D" id="1.10.1760.20">
    <property type="match status" value="1"/>
</dbReference>
<dbReference type="eggNOG" id="COG1268">
    <property type="taxonomic scope" value="Bacteria"/>
</dbReference>
<feature type="transmembrane region" description="Helical" evidence="4">
    <location>
        <begin position="152"/>
        <end position="177"/>
    </location>
</feature>
<dbReference type="PIRSF" id="PIRSF016661">
    <property type="entry name" value="BioY"/>
    <property type="match status" value="1"/>
</dbReference>
<dbReference type="EMBL" id="CP002198">
    <property type="protein sequence ID" value="ADN12401.1"/>
    <property type="molecule type" value="Genomic_DNA"/>
</dbReference>
<organism evidence="5 6">
    <name type="scientific">Gloeothece verrucosa (strain PCC 7822)</name>
    <name type="common">Cyanothece sp. (strain PCC 7822)</name>
    <dbReference type="NCBI Taxonomy" id="497965"/>
    <lineage>
        <taxon>Bacteria</taxon>
        <taxon>Bacillati</taxon>
        <taxon>Cyanobacteriota</taxon>
        <taxon>Cyanophyceae</taxon>
        <taxon>Oscillatoriophycideae</taxon>
        <taxon>Chroococcales</taxon>
        <taxon>Aphanothecaceae</taxon>
        <taxon>Gloeothece</taxon>
        <taxon>Gloeothece verrucosa</taxon>
    </lineage>
</organism>
<evidence type="ECO:0000313" key="5">
    <source>
        <dbReference type="EMBL" id="ADN12401.1"/>
    </source>
</evidence>